<dbReference type="AlphaFoldDB" id="A0A1B9AG91"/>
<dbReference type="InterPro" id="IPR053710">
    <property type="entry name" value="Arylamine_NAT_domain_sf"/>
</dbReference>
<gene>
    <name evidence="3" type="ORF">A8F95_14060</name>
</gene>
<dbReference type="SUPFAM" id="SSF54001">
    <property type="entry name" value="Cysteine proteinases"/>
    <property type="match status" value="1"/>
</dbReference>
<dbReference type="EMBL" id="MAYT01000029">
    <property type="protein sequence ID" value="OCA82853.1"/>
    <property type="molecule type" value="Genomic_DNA"/>
</dbReference>
<dbReference type="Proteomes" id="UP000092578">
    <property type="component" value="Unassembled WGS sequence"/>
</dbReference>
<evidence type="ECO:0000256" key="2">
    <source>
        <dbReference type="RuleBase" id="RU003452"/>
    </source>
</evidence>
<dbReference type="RefSeq" id="WP_065411724.1">
    <property type="nucleotide sequence ID" value="NZ_MAYT01000029.1"/>
</dbReference>
<proteinExistence type="inferred from homology"/>
<evidence type="ECO:0000256" key="1">
    <source>
        <dbReference type="ARBA" id="ARBA00006547"/>
    </source>
</evidence>
<comment type="similarity">
    <text evidence="1 2">Belongs to the arylamine N-acetyltransferase family.</text>
</comment>
<sequence>MERLVRKLKKSGYVESWPPVERAAFILRKFAEWFPFENVDVLTGNETDVTPEFLMDKMVEKQRGGLCYEINPLLLLVLQELGFDAELGAATIKKDGQWALDRTHALVLLYMEGQHYIADGGFGNRLALSPLPLDGEAVISPAGTFRLRTRQTEKGTIAMECLNDQEEWAVQYAFDWNPTPWGKLSVMKHTIHSHPHSPFNKQLLIAQTFPDGTQSINEERQHRRWGDGREETIIFQDTASFLEAVRHDCSPALASEIEKYKTQS</sequence>
<protein>
    <recommendedName>
        <fullName evidence="5">Arylamine N-acetyltransferase</fullName>
    </recommendedName>
</protein>
<dbReference type="PANTHER" id="PTHR11786">
    <property type="entry name" value="N-HYDROXYARYLAMINE O-ACETYLTRANSFERASE"/>
    <property type="match status" value="1"/>
</dbReference>
<dbReference type="InterPro" id="IPR038765">
    <property type="entry name" value="Papain-like_cys_pep_sf"/>
</dbReference>
<dbReference type="PANTHER" id="PTHR11786:SF0">
    <property type="entry name" value="ARYLAMINE N-ACETYLTRANSFERASE 4-RELATED"/>
    <property type="match status" value="1"/>
</dbReference>
<dbReference type="Pfam" id="PF00797">
    <property type="entry name" value="Acetyltransf_2"/>
    <property type="match status" value="1"/>
</dbReference>
<evidence type="ECO:0000313" key="3">
    <source>
        <dbReference type="EMBL" id="OCA82853.1"/>
    </source>
</evidence>
<dbReference type="PRINTS" id="PR01543">
    <property type="entry name" value="ANATRNSFRASE"/>
</dbReference>
<evidence type="ECO:0000313" key="4">
    <source>
        <dbReference type="Proteomes" id="UP000092578"/>
    </source>
</evidence>
<keyword evidence="4" id="KW-1185">Reference proteome</keyword>
<organism evidence="3 4">
    <name type="scientific">Pseudobacillus wudalianchiensis</name>
    <dbReference type="NCBI Taxonomy" id="1743143"/>
    <lineage>
        <taxon>Bacteria</taxon>
        <taxon>Bacillati</taxon>
        <taxon>Bacillota</taxon>
        <taxon>Bacilli</taxon>
        <taxon>Bacillales</taxon>
        <taxon>Bacillaceae</taxon>
        <taxon>Pseudobacillus</taxon>
    </lineage>
</organism>
<dbReference type="GO" id="GO:0016407">
    <property type="term" value="F:acetyltransferase activity"/>
    <property type="evidence" value="ECO:0007669"/>
    <property type="project" value="InterPro"/>
</dbReference>
<comment type="caution">
    <text evidence="3">The sequence shown here is derived from an EMBL/GenBank/DDBJ whole genome shotgun (WGS) entry which is preliminary data.</text>
</comment>
<reference evidence="4" key="1">
    <citation type="submission" date="2016-05" db="EMBL/GenBank/DDBJ databases">
        <authorList>
            <person name="Liu B."/>
            <person name="Wang J."/>
            <person name="Zhu Y."/>
            <person name="Liu G."/>
            <person name="Chen Q."/>
            <person name="Chen Z."/>
            <person name="Lan J."/>
            <person name="Che J."/>
            <person name="Ge C."/>
            <person name="Shi H."/>
            <person name="Pan Z."/>
            <person name="Liu X."/>
        </authorList>
    </citation>
    <scope>NUCLEOTIDE SEQUENCE [LARGE SCALE GENOMIC DNA]</scope>
    <source>
        <strain evidence="4">FJAT-27215</strain>
    </source>
</reference>
<name>A0A1B9AG91_9BACI</name>
<dbReference type="InterPro" id="IPR001447">
    <property type="entry name" value="Arylamine_N-AcTrfase"/>
</dbReference>
<evidence type="ECO:0008006" key="5">
    <source>
        <dbReference type="Google" id="ProtNLM"/>
    </source>
</evidence>
<accession>A0A1B9AG91</accession>
<dbReference type="Gene3D" id="3.30.2140.20">
    <property type="match status" value="1"/>
</dbReference>